<reference evidence="5" key="2">
    <citation type="journal article" date="2016" name="Genome Announc.">
        <title>Genome sequence of Ustilaginoidea virens IPU010, a rice pathogenic fungus causing false smut.</title>
        <authorList>
            <person name="Kumagai T."/>
            <person name="Ishii T."/>
            <person name="Terai G."/>
            <person name="Umemura M."/>
            <person name="Machida M."/>
            <person name="Asai K."/>
        </authorList>
    </citation>
    <scope>NUCLEOTIDE SEQUENCE [LARGE SCALE GENOMIC DNA]</scope>
    <source>
        <strain evidence="5">IPU010</strain>
    </source>
</reference>
<gene>
    <name evidence="3" type="ORF">UV8b_06033</name>
    <name evidence="2" type="ORF">UVI_02052360</name>
</gene>
<dbReference type="HOGENOM" id="CLU_098012_0_0_1"/>
<reference evidence="3" key="3">
    <citation type="submission" date="2020-03" db="EMBL/GenBank/DDBJ databases">
        <title>A mixture of massive structural variations and highly conserved coding sequences in Ustilaginoidea virens genome.</title>
        <authorList>
            <person name="Zhang K."/>
            <person name="Zhao Z."/>
            <person name="Zhang Z."/>
            <person name="Li Y."/>
            <person name="Hsiang T."/>
            <person name="Sun W."/>
        </authorList>
    </citation>
    <scope>NUCLEOTIDE SEQUENCE</scope>
    <source>
        <strain evidence="3">UV-8b</strain>
    </source>
</reference>
<proteinExistence type="predicted"/>
<dbReference type="KEGG" id="uvi:66066810"/>
<dbReference type="GeneID" id="66066810"/>
<accession>A0A063BLW1</accession>
<evidence type="ECO:0000313" key="2">
    <source>
        <dbReference type="EMBL" id="GAO17422.1"/>
    </source>
</evidence>
<evidence type="ECO:0000313" key="3">
    <source>
        <dbReference type="EMBL" id="QUC21786.1"/>
    </source>
</evidence>
<reference evidence="2" key="1">
    <citation type="journal article" date="2016" name="Genome Announc.">
        <title>Genome Sequence of Ustilaginoidea virens IPU010, a Rice Pathogenic Fungus Causing False Smut.</title>
        <authorList>
            <person name="Kumagai T."/>
            <person name="Ishii T."/>
            <person name="Terai G."/>
            <person name="Umemura M."/>
            <person name="Machida M."/>
            <person name="Asai K."/>
        </authorList>
    </citation>
    <scope>NUCLEOTIDE SEQUENCE [LARGE SCALE GENOMIC DNA]</scope>
    <source>
        <strain evidence="2">IPU010</strain>
    </source>
</reference>
<dbReference type="Proteomes" id="UP000054053">
    <property type="component" value="Unassembled WGS sequence"/>
</dbReference>
<feature type="region of interest" description="Disordered" evidence="1">
    <location>
        <begin position="1"/>
        <end position="48"/>
    </location>
</feature>
<dbReference type="EMBL" id="CP072756">
    <property type="protein sequence ID" value="QUC21786.1"/>
    <property type="molecule type" value="Genomic_DNA"/>
</dbReference>
<protein>
    <submittedName>
        <fullName evidence="2">Uncharacterized protein</fullName>
    </submittedName>
</protein>
<dbReference type="Proteomes" id="UP000027002">
    <property type="component" value="Chromosome 4"/>
</dbReference>
<sequence>MNSPPGGVKTAPHSRLASETLTNRLENLAEAQQNATPEPEDAEDAEESYRWRCEELRNHFTPAEAETYRNDIASSAYWMVEYNQYKTALEDMMLQRARAAQARDLAICPWQALAMSYKGVLKRCGLSLAGAKEIRHSIDDQMYWRLEAEVYQQRVASQEAGMRARQMGERKKQPSPRQAVQKGRPRPINQKRPPEGGIARRTRSQTKTLAKAGVVKRVERVRR</sequence>
<evidence type="ECO:0000256" key="1">
    <source>
        <dbReference type="SAM" id="MobiDB-lite"/>
    </source>
</evidence>
<feature type="region of interest" description="Disordered" evidence="1">
    <location>
        <begin position="159"/>
        <end position="223"/>
    </location>
</feature>
<evidence type="ECO:0000313" key="4">
    <source>
        <dbReference type="Proteomes" id="UP000027002"/>
    </source>
</evidence>
<name>A0A063BLW1_USTVR</name>
<dbReference type="AlphaFoldDB" id="A0A063BLW1"/>
<feature type="compositionally biased region" description="Polar residues" evidence="1">
    <location>
        <begin position="17"/>
        <end position="36"/>
    </location>
</feature>
<organism evidence="2 5">
    <name type="scientific">Ustilaginoidea virens</name>
    <name type="common">Rice false smut fungus</name>
    <name type="synonym">Villosiclava virens</name>
    <dbReference type="NCBI Taxonomy" id="1159556"/>
    <lineage>
        <taxon>Eukaryota</taxon>
        <taxon>Fungi</taxon>
        <taxon>Dikarya</taxon>
        <taxon>Ascomycota</taxon>
        <taxon>Pezizomycotina</taxon>
        <taxon>Sordariomycetes</taxon>
        <taxon>Hypocreomycetidae</taxon>
        <taxon>Hypocreales</taxon>
        <taxon>Clavicipitaceae</taxon>
        <taxon>Ustilaginoidea</taxon>
    </lineage>
</organism>
<evidence type="ECO:0000313" key="5">
    <source>
        <dbReference type="Proteomes" id="UP000054053"/>
    </source>
</evidence>
<keyword evidence="4" id="KW-1185">Reference proteome</keyword>
<dbReference type="RefSeq" id="XP_042999459.1">
    <property type="nucleotide sequence ID" value="XM_043143530.1"/>
</dbReference>
<dbReference type="OrthoDB" id="5145289at2759"/>
<dbReference type="EMBL" id="BBTG02000039">
    <property type="protein sequence ID" value="GAO17422.1"/>
    <property type="molecule type" value="Genomic_DNA"/>
</dbReference>